<dbReference type="PRINTS" id="PR00107">
    <property type="entry name" value="PHOSPHOCPHPR"/>
</dbReference>
<dbReference type="PANTHER" id="PTHR38594:SF1">
    <property type="entry name" value="PEP-DEPENDENT DIHYDROXYACETONE KINASE, PHOSPHORYL DONOR SUBUNIT DHAM"/>
    <property type="match status" value="1"/>
</dbReference>
<proteinExistence type="predicted"/>
<dbReference type="InterPro" id="IPR004701">
    <property type="entry name" value="PTS_EIIA_man-typ"/>
</dbReference>
<dbReference type="InterPro" id="IPR039643">
    <property type="entry name" value="DhaM"/>
</dbReference>
<comment type="caution">
    <text evidence="10">The sequence shown here is derived from an EMBL/GenBank/DDBJ whole genome shotgun (WGS) entry which is preliminary data.</text>
</comment>
<keyword evidence="6" id="KW-0808">Transferase</keyword>
<dbReference type="RefSeq" id="WP_124870763.1">
    <property type="nucleotide sequence ID" value="NZ_RQZF01000006.1"/>
</dbReference>
<evidence type="ECO:0000256" key="6">
    <source>
        <dbReference type="ARBA" id="ARBA00022679"/>
    </source>
</evidence>
<dbReference type="PROSITE" id="PS51350">
    <property type="entry name" value="PTS_HPR_DOM"/>
    <property type="match status" value="1"/>
</dbReference>
<evidence type="ECO:0000259" key="8">
    <source>
        <dbReference type="PROSITE" id="PS51096"/>
    </source>
</evidence>
<dbReference type="EC" id="2.7.1.121" evidence="4"/>
<name>A0A3P1SD00_9ACTO</name>
<dbReference type="GO" id="GO:0047324">
    <property type="term" value="F:phosphoenolpyruvate-glycerone phosphotransferase activity"/>
    <property type="evidence" value="ECO:0007669"/>
    <property type="project" value="UniProtKB-EC"/>
</dbReference>
<dbReference type="InterPro" id="IPR036662">
    <property type="entry name" value="PTS_EIIA_man-typ_sf"/>
</dbReference>
<comment type="catalytic activity">
    <reaction evidence="1">
        <text>dihydroxyacetone + phosphoenolpyruvate = dihydroxyacetone phosphate + pyruvate</text>
        <dbReference type="Rhea" id="RHEA:18381"/>
        <dbReference type="ChEBI" id="CHEBI:15361"/>
        <dbReference type="ChEBI" id="CHEBI:16016"/>
        <dbReference type="ChEBI" id="CHEBI:57642"/>
        <dbReference type="ChEBI" id="CHEBI:58702"/>
        <dbReference type="EC" id="2.7.1.121"/>
    </reaction>
</comment>
<evidence type="ECO:0000256" key="7">
    <source>
        <dbReference type="ARBA" id="ARBA00046577"/>
    </source>
</evidence>
<dbReference type="SUPFAM" id="SSF53062">
    <property type="entry name" value="PTS system fructose IIA component-like"/>
    <property type="match status" value="1"/>
</dbReference>
<dbReference type="InterPro" id="IPR001020">
    <property type="entry name" value="PTS_HPr_His_P_site"/>
</dbReference>
<comment type="subunit">
    <text evidence="7">Homodimer. The dihydroxyacetone kinase complex is composed of a homodimer of DhaM, a homodimer of DhaK and the subunit DhaL.</text>
</comment>
<dbReference type="Pfam" id="PF00381">
    <property type="entry name" value="PTS-HPr"/>
    <property type="match status" value="1"/>
</dbReference>
<organism evidence="10 11">
    <name type="scientific">Schaalia canis</name>
    <dbReference type="NCBI Taxonomy" id="100469"/>
    <lineage>
        <taxon>Bacteria</taxon>
        <taxon>Bacillati</taxon>
        <taxon>Actinomycetota</taxon>
        <taxon>Actinomycetes</taxon>
        <taxon>Actinomycetales</taxon>
        <taxon>Actinomycetaceae</taxon>
        <taxon>Schaalia</taxon>
    </lineage>
</organism>
<dbReference type="Pfam" id="PF03610">
    <property type="entry name" value="EIIA-man"/>
    <property type="match status" value="1"/>
</dbReference>
<dbReference type="NCBIfam" id="TIGR02364">
    <property type="entry name" value="dha_pts"/>
    <property type="match status" value="1"/>
</dbReference>
<dbReference type="CDD" id="cd00367">
    <property type="entry name" value="PTS-HPr_like"/>
    <property type="match status" value="1"/>
</dbReference>
<dbReference type="SUPFAM" id="SSF55594">
    <property type="entry name" value="HPr-like"/>
    <property type="match status" value="1"/>
</dbReference>
<evidence type="ECO:0000259" key="9">
    <source>
        <dbReference type="PROSITE" id="PS51350"/>
    </source>
</evidence>
<dbReference type="PROSITE" id="PS51096">
    <property type="entry name" value="PTS_EIIA_TYPE_4"/>
    <property type="match status" value="1"/>
</dbReference>
<sequence>MPDVAFVIVSHSESLARGVCELAAQMAPDVHFEAAGGTDPLPGETHAALGTSYDKVEAALGRALDVAPGGAVLVSDLGSATMTIESVVEFADEPERVRFVDAPLVEGTVAAAVRAQLGDPLEAVAQAAIDAGLRYAQVHAPALTGEQAYERSAGDSVLRVKGIATIADPVGLHARPAAVLARVASRFDAEVTIEDADATSVLELMALGVSQGQDVTVAAEGPEAVEALAAVIATLEDPEPSA</sequence>
<dbReference type="GO" id="GO:0019563">
    <property type="term" value="P:glycerol catabolic process"/>
    <property type="evidence" value="ECO:0007669"/>
    <property type="project" value="InterPro"/>
</dbReference>
<dbReference type="AlphaFoldDB" id="A0A3P1SD00"/>
<dbReference type="NCBIfam" id="TIGR01003">
    <property type="entry name" value="PTS_HPr_family"/>
    <property type="match status" value="1"/>
</dbReference>
<dbReference type="GO" id="GO:0009401">
    <property type="term" value="P:phosphoenolpyruvate-dependent sugar phosphotransferase system"/>
    <property type="evidence" value="ECO:0007669"/>
    <property type="project" value="InterPro"/>
</dbReference>
<dbReference type="EMBL" id="RQZF01000006">
    <property type="protein sequence ID" value="RRC95173.1"/>
    <property type="molecule type" value="Genomic_DNA"/>
</dbReference>
<evidence type="ECO:0000313" key="10">
    <source>
        <dbReference type="EMBL" id="RRC95173.1"/>
    </source>
</evidence>
<comment type="function">
    <text evidence="2">Component of the dihydroxyacetone kinase complex, which is responsible for the phosphoenolpyruvate (PEP)-dependent phosphorylation of dihydroxyacetone. DhaM serves as the phosphoryl donor. Is phosphorylated by phosphoenolpyruvate in an EI- and HPr-dependent reaction, and a phosphorelay system on histidine residues finally leads to phosphoryl transfer to DhaL and dihydroxyacetone.</text>
</comment>
<evidence type="ECO:0000256" key="4">
    <source>
        <dbReference type="ARBA" id="ARBA00012095"/>
    </source>
</evidence>
<dbReference type="Gene3D" id="3.40.50.510">
    <property type="entry name" value="Phosphotransferase system, mannose-type IIA component"/>
    <property type="match status" value="1"/>
</dbReference>
<feature type="domain" description="HPr" evidence="9">
    <location>
        <begin position="159"/>
        <end position="242"/>
    </location>
</feature>
<evidence type="ECO:0000256" key="3">
    <source>
        <dbReference type="ARBA" id="ARBA00003681"/>
    </source>
</evidence>
<reference evidence="10 11" key="1">
    <citation type="submission" date="2018-11" db="EMBL/GenBank/DDBJ databases">
        <title>Genomes From Bacteria Associated with the Canine Oral Cavity: a Test Case for Automated Genome-Based Taxonomic Assignment.</title>
        <authorList>
            <person name="Coil D.A."/>
            <person name="Jospin G."/>
            <person name="Darling A.E."/>
            <person name="Wallis C."/>
            <person name="Davis I.J."/>
            <person name="Harris S."/>
            <person name="Eisen J.A."/>
            <person name="Holcombe L.J."/>
            <person name="O'Flynn C."/>
        </authorList>
    </citation>
    <scope>NUCLEOTIDE SEQUENCE [LARGE SCALE GENOMIC DNA]</scope>
    <source>
        <strain evidence="10 11">OH770</strain>
    </source>
</reference>
<dbReference type="InterPro" id="IPR035895">
    <property type="entry name" value="HPr-like_sf"/>
</dbReference>
<dbReference type="InterPro" id="IPR012844">
    <property type="entry name" value="DhaM_N"/>
</dbReference>
<evidence type="ECO:0000256" key="2">
    <source>
        <dbReference type="ARBA" id="ARBA00002788"/>
    </source>
</evidence>
<accession>A0A3P1SD00</accession>
<feature type="domain" description="PTS EIIA type-4" evidence="8">
    <location>
        <begin position="3"/>
        <end position="136"/>
    </location>
</feature>
<dbReference type="OrthoDB" id="350754at2"/>
<evidence type="ECO:0000256" key="1">
    <source>
        <dbReference type="ARBA" id="ARBA00001113"/>
    </source>
</evidence>
<dbReference type="InterPro" id="IPR000032">
    <property type="entry name" value="HPr-like"/>
</dbReference>
<keyword evidence="11" id="KW-1185">Reference proteome</keyword>
<protein>
    <recommendedName>
        <fullName evidence="5">Phosphocarrier protein HPr</fullName>
        <ecNumber evidence="4">2.7.1.121</ecNumber>
    </recommendedName>
</protein>
<evidence type="ECO:0000256" key="5">
    <source>
        <dbReference type="ARBA" id="ARBA00020422"/>
    </source>
</evidence>
<gene>
    <name evidence="10" type="ORF">EII11_07165</name>
</gene>
<evidence type="ECO:0000313" key="11">
    <source>
        <dbReference type="Proteomes" id="UP000280444"/>
    </source>
</evidence>
<dbReference type="PANTHER" id="PTHR38594">
    <property type="entry name" value="PEP-DEPENDENT DIHYDROXYACETONE KINASE, PHOSPHORYL DONOR SUBUNIT DHAM"/>
    <property type="match status" value="1"/>
</dbReference>
<dbReference type="Proteomes" id="UP000280444">
    <property type="component" value="Unassembled WGS sequence"/>
</dbReference>
<dbReference type="GO" id="GO:0016020">
    <property type="term" value="C:membrane"/>
    <property type="evidence" value="ECO:0007669"/>
    <property type="project" value="InterPro"/>
</dbReference>
<dbReference type="PROSITE" id="PS00369">
    <property type="entry name" value="PTS_HPR_HIS"/>
    <property type="match status" value="1"/>
</dbReference>
<dbReference type="Gene3D" id="3.30.1340.10">
    <property type="entry name" value="HPr-like"/>
    <property type="match status" value="1"/>
</dbReference>
<comment type="function">
    <text evidence="3">General (non sugar-specific) component of the phosphoenolpyruvate-dependent sugar phosphotransferase system (sugar PTS). This major carbohydrate active-transport system catalyzes the phosphorylation of incoming sugar substrates concomitantly with their translocation across the cell membrane. The phosphoryl group from phosphoenolpyruvate (PEP) is transferred to the phosphoryl carrier protein HPr by enzyme I. Phospho-HPr then transfers it to the PTS EIIA domain.</text>
</comment>